<dbReference type="OrthoDB" id="28045at2759"/>
<keyword evidence="2" id="KW-0963">Cytoplasm</keyword>
<organism evidence="13">
    <name type="scientific">Nothobranchius furzeri</name>
    <name type="common">Turquoise killifish</name>
    <dbReference type="NCBI Taxonomy" id="105023"/>
    <lineage>
        <taxon>Eukaryota</taxon>
        <taxon>Metazoa</taxon>
        <taxon>Chordata</taxon>
        <taxon>Craniata</taxon>
        <taxon>Vertebrata</taxon>
        <taxon>Euteleostomi</taxon>
        <taxon>Actinopterygii</taxon>
        <taxon>Neopterygii</taxon>
        <taxon>Teleostei</taxon>
        <taxon>Neoteleostei</taxon>
        <taxon>Acanthomorphata</taxon>
        <taxon>Ovalentaria</taxon>
        <taxon>Atherinomorphae</taxon>
        <taxon>Cyprinodontiformes</taxon>
        <taxon>Nothobranchiidae</taxon>
        <taxon>Nothobranchius</taxon>
    </lineage>
</organism>
<dbReference type="Pfam" id="PF00621">
    <property type="entry name" value="RhoGEF"/>
    <property type="match status" value="1"/>
</dbReference>
<feature type="compositionally biased region" description="Basic residues" evidence="10">
    <location>
        <begin position="861"/>
        <end position="875"/>
    </location>
</feature>
<dbReference type="InterPro" id="IPR041020">
    <property type="entry name" value="PH_16"/>
</dbReference>
<dbReference type="CDD" id="cd00160">
    <property type="entry name" value="RhoGEF"/>
    <property type="match status" value="1"/>
</dbReference>
<dbReference type="GO" id="GO:0035023">
    <property type="term" value="P:regulation of Rho protein signal transduction"/>
    <property type="evidence" value="ECO:0007669"/>
    <property type="project" value="TreeGrafter"/>
</dbReference>
<dbReference type="SUPFAM" id="SSF50729">
    <property type="entry name" value="PH domain-like"/>
    <property type="match status" value="1"/>
</dbReference>
<feature type="compositionally biased region" description="Basic and acidic residues" evidence="10">
    <location>
        <begin position="551"/>
        <end position="560"/>
    </location>
</feature>
<feature type="domain" description="DH" evidence="11">
    <location>
        <begin position="94"/>
        <end position="291"/>
    </location>
</feature>
<evidence type="ECO:0000256" key="9">
    <source>
        <dbReference type="SAM" id="Coils"/>
    </source>
</evidence>
<evidence type="ECO:0000256" key="8">
    <source>
        <dbReference type="ARBA" id="ARBA00023054"/>
    </source>
</evidence>
<keyword evidence="8 9" id="KW-0175">Coiled coil</keyword>
<keyword evidence="6" id="KW-0863">Zinc-finger</keyword>
<feature type="region of interest" description="Disordered" evidence="10">
    <location>
        <begin position="800"/>
        <end position="875"/>
    </location>
</feature>
<evidence type="ECO:0000256" key="1">
    <source>
        <dbReference type="ARBA" id="ARBA00004496"/>
    </source>
</evidence>
<protein>
    <submittedName>
        <fullName evidence="12">Rho guanine nucleotide exchange factor 18-like</fullName>
    </submittedName>
    <submittedName>
        <fullName evidence="13">Rho/rac guanine nucleotide exchange factor (GEF) 18a</fullName>
    </submittedName>
</protein>
<dbReference type="PROSITE" id="PS50010">
    <property type="entry name" value="DH_2"/>
    <property type="match status" value="1"/>
</dbReference>
<gene>
    <name evidence="13" type="primary">ARHGEF18A</name>
    <name evidence="14" type="synonym">LOC107383585</name>
    <name evidence="12" type="ORF">G4P62_008855</name>
</gene>
<dbReference type="InterPro" id="IPR035899">
    <property type="entry name" value="DBL_dom_sf"/>
</dbReference>
<dbReference type="SUPFAM" id="SSF48065">
    <property type="entry name" value="DBL homology domain (DH-domain)"/>
    <property type="match status" value="1"/>
</dbReference>
<reference evidence="12" key="4">
    <citation type="submission" date="2020-03" db="EMBL/GenBank/DDBJ databases">
        <title>Intra-Species Differences in Population Size shape Life History and Genome Evolution.</title>
        <authorList>
            <person name="Willemsen D."/>
            <person name="Cui R."/>
            <person name="Valenzano D.R."/>
        </authorList>
    </citation>
    <scope>NUCLEOTIDE SEQUENCE</scope>
    <source>
        <strain evidence="12">GRZ</strain>
        <tissue evidence="12">Whole</tissue>
    </source>
</reference>
<dbReference type="EMBL" id="HADY01001513">
    <property type="protein sequence ID" value="SBP39998.1"/>
    <property type="molecule type" value="Transcribed_RNA"/>
</dbReference>
<feature type="compositionally biased region" description="Polar residues" evidence="10">
    <location>
        <begin position="900"/>
        <end position="915"/>
    </location>
</feature>
<dbReference type="GO" id="GO:0005085">
    <property type="term" value="F:guanyl-nucleotide exchange factor activity"/>
    <property type="evidence" value="ECO:0007669"/>
    <property type="project" value="UniProtKB-KW"/>
</dbReference>
<dbReference type="CTD" id="407987"/>
<dbReference type="InterPro" id="IPR000219">
    <property type="entry name" value="DH_dom"/>
</dbReference>
<dbReference type="PANTHER" id="PTHR13944">
    <property type="entry name" value="AGAP007712-PA"/>
    <property type="match status" value="1"/>
</dbReference>
<dbReference type="SMART" id="SM00325">
    <property type="entry name" value="RhoGEF"/>
    <property type="match status" value="1"/>
</dbReference>
<evidence type="ECO:0000259" key="11">
    <source>
        <dbReference type="PROSITE" id="PS50010"/>
    </source>
</evidence>
<evidence type="ECO:0000256" key="3">
    <source>
        <dbReference type="ARBA" id="ARBA00022553"/>
    </source>
</evidence>
<proteinExistence type="predicted"/>
<dbReference type="PANTHER" id="PTHR13944:SF23">
    <property type="entry name" value="RHO GUANINE NUCLEOTIDE EXCHANGE FACTOR 18"/>
    <property type="match status" value="1"/>
</dbReference>
<evidence type="ECO:0000256" key="10">
    <source>
        <dbReference type="SAM" id="MobiDB-lite"/>
    </source>
</evidence>
<dbReference type="OMA" id="CEREPRT"/>
<evidence type="ECO:0000256" key="4">
    <source>
        <dbReference type="ARBA" id="ARBA00022658"/>
    </source>
</evidence>
<keyword evidence="15" id="KW-1185">Reference proteome</keyword>
<dbReference type="InterPro" id="IPR011993">
    <property type="entry name" value="PH-like_dom_sf"/>
</dbReference>
<keyword evidence="4" id="KW-0344">Guanine-nucleotide releasing factor</keyword>
<reference evidence="13" key="3">
    <citation type="submission" date="2016-06" db="EMBL/GenBank/DDBJ databases">
        <title>The genome of a short-lived fish provides insights into sex chromosome evolution and the genetic control of aging.</title>
        <authorList>
            <person name="Reichwald K."/>
            <person name="Felder M."/>
            <person name="Petzold A."/>
            <person name="Koch P."/>
            <person name="Groth M."/>
            <person name="Platzer M."/>
        </authorList>
    </citation>
    <scope>NUCLEOTIDE SEQUENCE</scope>
    <source>
        <tissue evidence="13">Brain</tissue>
    </source>
</reference>
<keyword evidence="7" id="KW-0862">Zinc</keyword>
<dbReference type="AlphaFoldDB" id="A0A1A7ZBY4"/>
<dbReference type="Proteomes" id="UP000822369">
    <property type="component" value="Chromosome 5"/>
</dbReference>
<keyword evidence="3" id="KW-0597">Phosphoprotein</keyword>
<dbReference type="GO" id="GO:0005737">
    <property type="term" value="C:cytoplasm"/>
    <property type="evidence" value="ECO:0007669"/>
    <property type="project" value="UniProtKB-SubCell"/>
</dbReference>
<dbReference type="KEGG" id="nfu:107383585"/>
<evidence type="ECO:0000313" key="12">
    <source>
        <dbReference type="EMBL" id="KAF7222185.1"/>
    </source>
</evidence>
<reference evidence="14" key="1">
    <citation type="submission" date="2014-08" db="EMBL/GenBank/DDBJ databases">
        <authorList>
            <person name="Senf B."/>
            <person name="Petzold A."/>
            <person name="Downie B.R."/>
            <person name="Koch P."/>
            <person name="Platzer M."/>
        </authorList>
    </citation>
    <scope>NUCLEOTIDE SEQUENCE [LARGE SCALE GENOMIC DNA]</scope>
    <source>
        <strain evidence="14">GRZ</strain>
    </source>
</reference>
<reference evidence="13" key="2">
    <citation type="submission" date="2016-05" db="EMBL/GenBank/DDBJ databases">
        <authorList>
            <person name="Lavstsen T."/>
            <person name="Jespersen J.S."/>
        </authorList>
    </citation>
    <scope>NUCLEOTIDE SEQUENCE</scope>
    <source>
        <tissue evidence="13">Brain</tissue>
    </source>
</reference>
<dbReference type="EMBL" id="JAAVVJ010000005">
    <property type="protein sequence ID" value="KAF7222185.1"/>
    <property type="molecule type" value="Genomic_DNA"/>
</dbReference>
<dbReference type="Ensembl" id="ENSNFUT00015055368.1">
    <property type="protein sequence ID" value="ENSNFUP00015053109.1"/>
    <property type="gene ID" value="ENSNFUG00015024732.1"/>
</dbReference>
<feature type="coiled-coil region" evidence="9">
    <location>
        <begin position="657"/>
        <end position="768"/>
    </location>
</feature>
<dbReference type="Proteomes" id="UP000694548">
    <property type="component" value="Chromosome sgr09"/>
</dbReference>
<dbReference type="Bgee" id="ENSNFUG00015024732">
    <property type="expression patterns" value="Expressed in caudal fin and 3 other cell types or tissues"/>
</dbReference>
<sequence length="964" mass="110602">MTVTPQKSNNQPASSSHGVTTFRPSAAQMDEPEGVWSKPSSEDSEATKPINLGDSHYAELEDDLKSDAQNLEKESWSSAVGPNYIKSLNKEAVKRQDVIYELILTEMHHVRTLKILLNVYMHELKKSLLVDEAWMEQLFPGVKVLLSLHQHFLNNLKVRQTQCQVEGNSKIFHITQLGDILINQFSGTLGEQMIGGYSYFCSHQSEAIGFYKEQIQNNKKLQNLIKDIDQVSLVRRLGIPECFLLVTQRITKYPVLVERIIENTDADTEDYRYLMKGLELIKDTISQVNSQVCEYDKGARLREIYLRLDPKSHVRLKDGRLFRKEDLIQGSRTLLCEKNVTWKTSSRQKEVLAVLLSDKLILLQEKDQKFVFASMDGKQPVIDIQRVIVREVANEDKGLYVICACASAMAEMYEIHANSKEERNTLMTFIRESVESCQEQELYSKLITKLQHYQNLLQERDELIRQSLTQKQEVFAALYEEVMGQTPPHKGLLLRGDAADLQQGETLLNEAIEEVEILQNMLYIRIPSEESEMQGALVRRAQTFQVASNRKYGDAGETPDRSVGMSQKSSHIKSELLKKASFSETDDKPNTYSLLHGSSNSSHFPEKEVCDRVLRLAERLNSLKAVIAQQDSRNELQKAFQSRSKYPARHYSDVLLEQEKRRKLEKQKEELVMLQKQQVQHQEEQQRWEKEREKQRIQMAVLEDELKQREHECRKREEKVKEETVELEKQLEDYQQDLKRLRETIKMVDREREHLLLEKERLEKLKLKFSIDDDPTLSAYQSFRGSVINGGGTLLTVSKQRTLPVKHSNPKDIPPKVPPRRESISPRPIKQKLPEHLISNTNQVQKSAVQQMIPPNLASSSRRKQSLSKGRHKRAYSAANIDVSQVLPIRVTGKEGGSLKSVSSNTSQRALNSDTFRPPGPAQNVKPSQSFSTNKQDSSESSPPPPPPFPKEVLMNGKEQEIMV</sequence>
<dbReference type="Gene3D" id="1.20.900.10">
    <property type="entry name" value="Dbl homology (DH) domain"/>
    <property type="match status" value="1"/>
</dbReference>
<dbReference type="GO" id="GO:0008270">
    <property type="term" value="F:zinc ion binding"/>
    <property type="evidence" value="ECO:0007669"/>
    <property type="project" value="UniProtKB-KW"/>
</dbReference>
<evidence type="ECO:0000313" key="15">
    <source>
        <dbReference type="Proteomes" id="UP000694548"/>
    </source>
</evidence>
<feature type="region of interest" description="Disordered" evidence="10">
    <location>
        <begin position="895"/>
        <end position="964"/>
    </location>
</feature>
<feature type="compositionally biased region" description="Polar residues" evidence="10">
    <location>
        <begin position="925"/>
        <end position="936"/>
    </location>
</feature>
<dbReference type="FunFam" id="1.20.900.10:FF:000004">
    <property type="entry name" value="Rho guanine nucleotide exchange factor 2"/>
    <property type="match status" value="1"/>
</dbReference>
<dbReference type="GeneID" id="107383585"/>
<dbReference type="InterPro" id="IPR051632">
    <property type="entry name" value="Rho_GEF"/>
</dbReference>
<dbReference type="GO" id="GO:0005886">
    <property type="term" value="C:plasma membrane"/>
    <property type="evidence" value="ECO:0007669"/>
    <property type="project" value="TreeGrafter"/>
</dbReference>
<keyword evidence="5" id="KW-0479">Metal-binding</keyword>
<comment type="subcellular location">
    <subcellularLocation>
        <location evidence="1">Cytoplasm</location>
    </subcellularLocation>
</comment>
<evidence type="ECO:0000256" key="5">
    <source>
        <dbReference type="ARBA" id="ARBA00022723"/>
    </source>
</evidence>
<reference evidence="14" key="5">
    <citation type="submission" date="2025-05" db="UniProtKB">
        <authorList>
            <consortium name="Ensembl"/>
        </authorList>
    </citation>
    <scope>IDENTIFICATION</scope>
</reference>
<evidence type="ECO:0000313" key="14">
    <source>
        <dbReference type="Ensembl" id="ENSNFUP00015053109.1"/>
    </source>
</evidence>
<evidence type="ECO:0000256" key="6">
    <source>
        <dbReference type="ARBA" id="ARBA00022771"/>
    </source>
</evidence>
<feature type="compositionally biased region" description="Polar residues" evidence="10">
    <location>
        <begin position="1"/>
        <end position="23"/>
    </location>
</feature>
<name>A0A1A7ZBY4_NOTFU</name>
<feature type="compositionally biased region" description="Polar residues" evidence="10">
    <location>
        <begin position="838"/>
        <end position="850"/>
    </location>
</feature>
<feature type="compositionally biased region" description="Basic and acidic residues" evidence="10">
    <location>
        <begin position="809"/>
        <end position="824"/>
    </location>
</feature>
<dbReference type="Gene3D" id="2.30.29.30">
    <property type="entry name" value="Pleckstrin-homology domain (PH domain)/Phosphotyrosine-binding domain (PTB)"/>
    <property type="match status" value="1"/>
</dbReference>
<evidence type="ECO:0000313" key="13">
    <source>
        <dbReference type="EMBL" id="SBP39998.1"/>
    </source>
</evidence>
<evidence type="ECO:0000256" key="2">
    <source>
        <dbReference type="ARBA" id="ARBA00022490"/>
    </source>
</evidence>
<dbReference type="Pfam" id="PF17838">
    <property type="entry name" value="PH_16"/>
    <property type="match status" value="1"/>
</dbReference>
<feature type="region of interest" description="Disordered" evidence="10">
    <location>
        <begin position="1"/>
        <end position="53"/>
    </location>
</feature>
<dbReference type="GeneTree" id="ENSGT00940000157375"/>
<accession>A0A1A7ZBY4</accession>
<feature type="region of interest" description="Disordered" evidence="10">
    <location>
        <begin position="550"/>
        <end position="570"/>
    </location>
</feature>
<dbReference type="RefSeq" id="XP_015811823.1">
    <property type="nucleotide sequence ID" value="XM_015956337.3"/>
</dbReference>
<evidence type="ECO:0000256" key="7">
    <source>
        <dbReference type="ARBA" id="ARBA00022833"/>
    </source>
</evidence>